<name>T1CKK4_9ZZZZ</name>
<accession>T1CKK4</accession>
<comment type="caution">
    <text evidence="1">The sequence shown here is derived from an EMBL/GenBank/DDBJ whole genome shotgun (WGS) entry which is preliminary data.</text>
</comment>
<organism evidence="1">
    <name type="scientific">mine drainage metagenome</name>
    <dbReference type="NCBI Taxonomy" id="410659"/>
    <lineage>
        <taxon>unclassified sequences</taxon>
        <taxon>metagenomes</taxon>
        <taxon>ecological metagenomes</taxon>
    </lineage>
</organism>
<dbReference type="Gene3D" id="3.30.300.20">
    <property type="match status" value="1"/>
</dbReference>
<proteinExistence type="predicted"/>
<dbReference type="EMBL" id="AUZX01005395">
    <property type="protein sequence ID" value="EQD68054.1"/>
    <property type="molecule type" value="Genomic_DNA"/>
</dbReference>
<evidence type="ECO:0000313" key="1">
    <source>
        <dbReference type="EMBL" id="EQD68054.1"/>
    </source>
</evidence>
<dbReference type="Pfam" id="PF02566">
    <property type="entry name" value="OsmC"/>
    <property type="match status" value="1"/>
</dbReference>
<dbReference type="InterPro" id="IPR036102">
    <property type="entry name" value="OsmC/Ohrsf"/>
</dbReference>
<dbReference type="SUPFAM" id="SSF82784">
    <property type="entry name" value="OsmC-like"/>
    <property type="match status" value="1"/>
</dbReference>
<dbReference type="InterPro" id="IPR015946">
    <property type="entry name" value="KH_dom-like_a/b"/>
</dbReference>
<sequence>MRFGRRHDPAFRGDAHRYNPEELLLASLASCHMLWYLHLCAVNGINVLDYHDEAHGAARSSA</sequence>
<reference evidence="1" key="2">
    <citation type="journal article" date="2014" name="ISME J.">
        <title>Microbial stratification in low pH oxic and suboxic macroscopic growths along an acid mine drainage.</title>
        <authorList>
            <person name="Mendez-Garcia C."/>
            <person name="Mesa V."/>
            <person name="Sprenger R.R."/>
            <person name="Richter M."/>
            <person name="Diez M.S."/>
            <person name="Solano J."/>
            <person name="Bargiela R."/>
            <person name="Golyshina O.V."/>
            <person name="Manteca A."/>
            <person name="Ramos J.L."/>
            <person name="Gallego J.R."/>
            <person name="Llorente I."/>
            <person name="Martins Dos Santos V.A."/>
            <person name="Jensen O.N."/>
            <person name="Pelaez A.I."/>
            <person name="Sanchez J."/>
            <person name="Ferrer M."/>
        </authorList>
    </citation>
    <scope>NUCLEOTIDE SEQUENCE</scope>
</reference>
<protein>
    <submittedName>
        <fullName evidence="1">OsmC family protein</fullName>
    </submittedName>
</protein>
<dbReference type="InterPro" id="IPR003718">
    <property type="entry name" value="OsmC/Ohr_fam"/>
</dbReference>
<dbReference type="AlphaFoldDB" id="T1CKK4"/>
<gene>
    <name evidence="1" type="ORF">B1A_07490</name>
</gene>
<reference evidence="1" key="1">
    <citation type="submission" date="2013-08" db="EMBL/GenBank/DDBJ databases">
        <authorList>
            <person name="Mendez C."/>
            <person name="Richter M."/>
            <person name="Ferrer M."/>
            <person name="Sanchez J."/>
        </authorList>
    </citation>
    <scope>NUCLEOTIDE SEQUENCE</scope>
</reference>